<dbReference type="InterPro" id="IPR051310">
    <property type="entry name" value="MCP_chemotaxis"/>
</dbReference>
<dbReference type="SMART" id="SM00283">
    <property type="entry name" value="MA"/>
    <property type="match status" value="1"/>
</dbReference>
<keyword evidence="7 13" id="KW-1133">Transmembrane helix</keyword>
<feature type="domain" description="HAMP" evidence="15">
    <location>
        <begin position="216"/>
        <end position="268"/>
    </location>
</feature>
<dbReference type="GO" id="GO:0006935">
    <property type="term" value="P:chemotaxis"/>
    <property type="evidence" value="ECO:0007669"/>
    <property type="project" value="UniProtKB-KW"/>
</dbReference>
<keyword evidence="9 11" id="KW-0807">Transducer</keyword>
<dbReference type="PROSITE" id="PS50111">
    <property type="entry name" value="CHEMOTAXIS_TRANSDUC_2"/>
    <property type="match status" value="1"/>
</dbReference>
<dbReference type="AlphaFoldDB" id="A0A375ACN8"/>
<dbReference type="SMART" id="SM00304">
    <property type="entry name" value="HAMP"/>
    <property type="match status" value="1"/>
</dbReference>
<feature type="domain" description="Methyl-accepting transducer" evidence="14">
    <location>
        <begin position="273"/>
        <end position="502"/>
    </location>
</feature>
<keyword evidence="5" id="KW-0997">Cell inner membrane</keyword>
<dbReference type="Gene3D" id="1.10.287.950">
    <property type="entry name" value="Methyl-accepting chemotaxis protein"/>
    <property type="match status" value="1"/>
</dbReference>
<dbReference type="InterPro" id="IPR003122">
    <property type="entry name" value="Tar_rcpt_lig-bd"/>
</dbReference>
<feature type="transmembrane region" description="Helical" evidence="13">
    <location>
        <begin position="12"/>
        <end position="33"/>
    </location>
</feature>
<evidence type="ECO:0000256" key="13">
    <source>
        <dbReference type="SAM" id="Phobius"/>
    </source>
</evidence>
<feature type="region of interest" description="Disordered" evidence="12">
    <location>
        <begin position="521"/>
        <end position="564"/>
    </location>
</feature>
<dbReference type="KEGG" id="daq:DAQ1742_03011"/>
<dbReference type="GO" id="GO:0007165">
    <property type="term" value="P:signal transduction"/>
    <property type="evidence" value="ECO:0007669"/>
    <property type="project" value="UniProtKB-KW"/>
</dbReference>
<evidence type="ECO:0000256" key="5">
    <source>
        <dbReference type="ARBA" id="ARBA00022519"/>
    </source>
</evidence>
<evidence type="ECO:0000256" key="8">
    <source>
        <dbReference type="ARBA" id="ARBA00023136"/>
    </source>
</evidence>
<gene>
    <name evidence="16" type="ORF">DAQ1742_03011</name>
</gene>
<comment type="similarity">
    <text evidence="10">Belongs to the methyl-accepting chemotaxis (MCP) protein family.</text>
</comment>
<keyword evidence="4" id="KW-0145">Chemotaxis</keyword>
<evidence type="ECO:0000256" key="1">
    <source>
        <dbReference type="ARBA" id="ARBA00004429"/>
    </source>
</evidence>
<dbReference type="CDD" id="cd11386">
    <property type="entry name" value="MCP_signal"/>
    <property type="match status" value="1"/>
</dbReference>
<dbReference type="GO" id="GO:0004888">
    <property type="term" value="F:transmembrane signaling receptor activity"/>
    <property type="evidence" value="ECO:0007669"/>
    <property type="project" value="InterPro"/>
</dbReference>
<evidence type="ECO:0000256" key="11">
    <source>
        <dbReference type="PROSITE-ProRule" id="PRU00284"/>
    </source>
</evidence>
<dbReference type="Pfam" id="PF02203">
    <property type="entry name" value="TarH"/>
    <property type="match status" value="1"/>
</dbReference>
<keyword evidence="17" id="KW-1185">Reference proteome</keyword>
<dbReference type="PANTHER" id="PTHR43531">
    <property type="entry name" value="PROTEIN ICFG"/>
    <property type="match status" value="1"/>
</dbReference>
<sequence length="564" mass="60518">MQFLKNIAIRTAMLWVLGVFCVLWIAVSVYTMYSFRTMNETSKTSALLVNNMNLVNTGNDQYFRMVTRLARAIDYRQSNDNQKADEQQKSSQAALDLLKSNLEAFKKIDHAGMSQELVDAVIRDWGNLITQGVEPMFQRAADKKLDEYDKYAKDIVPAFSRQFNVSFTAFNKAGSAMFVDAGVRLESITGVGQTILLAGLVAGLIMLFLTDRYLVAYLVRPLNDLRDHFQVIADGRLGKPILDFGNNCVGKLFPLLRHMQSSLANTVSTIRHSADSIYQGVSEIASGNNDLASRTESQAAALEESAASMEELTSTVKQNAENASHASQLARQASKTASKGGELVDNVVKTMAEISGSSKKIAEITSVINGIAFQTNILALNAAVEAARAGEQGRGFAVVAGEVRSLAQRSAQAAKEIEGLIAESVRCVDNGSSLVADAGTTMSDIVKAVTNVTDIMSEIATASDEQSKGIAQAGLAITEMDGVTQQNAALVQQASAATRSLEEQAMVLTEAVSVFRLTEEQSGAGMARRDRPVAPKAVAAPASKALPAATTARSAKGSDNWETF</sequence>
<evidence type="ECO:0000313" key="17">
    <source>
        <dbReference type="Proteomes" id="UP000294820"/>
    </source>
</evidence>
<evidence type="ECO:0000259" key="14">
    <source>
        <dbReference type="PROSITE" id="PS50111"/>
    </source>
</evidence>
<comment type="subcellular location">
    <subcellularLocation>
        <location evidence="1">Cell inner membrane</location>
        <topology evidence="1">Multi-pass membrane protein</topology>
    </subcellularLocation>
</comment>
<dbReference type="InterPro" id="IPR003660">
    <property type="entry name" value="HAMP_dom"/>
</dbReference>
<evidence type="ECO:0000256" key="4">
    <source>
        <dbReference type="ARBA" id="ARBA00022500"/>
    </source>
</evidence>
<keyword evidence="16" id="KW-0675">Receptor</keyword>
<dbReference type="EMBL" id="LT615367">
    <property type="protein sequence ID" value="SLM63852.1"/>
    <property type="molecule type" value="Genomic_DNA"/>
</dbReference>
<evidence type="ECO:0000256" key="10">
    <source>
        <dbReference type="ARBA" id="ARBA00029447"/>
    </source>
</evidence>
<dbReference type="Proteomes" id="UP000294820">
    <property type="component" value="Chromosome 1"/>
</dbReference>
<dbReference type="FunFam" id="1.10.287.950:FF:000001">
    <property type="entry name" value="Methyl-accepting chemotaxis sensory transducer"/>
    <property type="match status" value="1"/>
</dbReference>
<keyword evidence="3" id="KW-0488">Methylation</keyword>
<evidence type="ECO:0000256" key="3">
    <source>
        <dbReference type="ARBA" id="ARBA00022481"/>
    </source>
</evidence>
<evidence type="ECO:0000259" key="15">
    <source>
        <dbReference type="PROSITE" id="PS50885"/>
    </source>
</evidence>
<dbReference type="InterPro" id="IPR004090">
    <property type="entry name" value="Chemotax_Me-accpt_rcpt"/>
</dbReference>
<dbReference type="GO" id="GO:0005886">
    <property type="term" value="C:plasma membrane"/>
    <property type="evidence" value="ECO:0007669"/>
    <property type="project" value="UniProtKB-SubCell"/>
</dbReference>
<evidence type="ECO:0000256" key="6">
    <source>
        <dbReference type="ARBA" id="ARBA00022692"/>
    </source>
</evidence>
<evidence type="ECO:0000256" key="7">
    <source>
        <dbReference type="ARBA" id="ARBA00022989"/>
    </source>
</evidence>
<dbReference type="SUPFAM" id="SSF58104">
    <property type="entry name" value="Methyl-accepting chemotaxis protein (MCP) signaling domain"/>
    <property type="match status" value="1"/>
</dbReference>
<keyword evidence="2" id="KW-1003">Cell membrane</keyword>
<dbReference type="InterPro" id="IPR004089">
    <property type="entry name" value="MCPsignal_dom"/>
</dbReference>
<protein>
    <submittedName>
        <fullName evidence="16">Methyl-accepting chemotaxis protein I (Serine chemoreceptor protein)</fullName>
    </submittedName>
</protein>
<evidence type="ECO:0000256" key="12">
    <source>
        <dbReference type="SAM" id="MobiDB-lite"/>
    </source>
</evidence>
<evidence type="ECO:0000256" key="9">
    <source>
        <dbReference type="ARBA" id="ARBA00023224"/>
    </source>
</evidence>
<dbReference type="Pfam" id="PF00015">
    <property type="entry name" value="MCPsignal"/>
    <property type="match status" value="1"/>
</dbReference>
<accession>A0A375ACN8</accession>
<proteinExistence type="inferred from homology"/>
<keyword evidence="8 13" id="KW-0472">Membrane</keyword>
<evidence type="ECO:0000313" key="16">
    <source>
        <dbReference type="EMBL" id="SLM63852.1"/>
    </source>
</evidence>
<organism evidence="16 17">
    <name type="scientific">Dickeya aquatica</name>
    <dbReference type="NCBI Taxonomy" id="1401087"/>
    <lineage>
        <taxon>Bacteria</taxon>
        <taxon>Pseudomonadati</taxon>
        <taxon>Pseudomonadota</taxon>
        <taxon>Gammaproteobacteria</taxon>
        <taxon>Enterobacterales</taxon>
        <taxon>Pectobacteriaceae</taxon>
        <taxon>Dickeya</taxon>
    </lineage>
</organism>
<keyword evidence="6 13" id="KW-0812">Transmembrane</keyword>
<feature type="compositionally biased region" description="Low complexity" evidence="12">
    <location>
        <begin position="534"/>
        <end position="553"/>
    </location>
</feature>
<dbReference type="PROSITE" id="PS50885">
    <property type="entry name" value="HAMP"/>
    <property type="match status" value="1"/>
</dbReference>
<dbReference type="RefSeq" id="WP_035340763.1">
    <property type="nucleotide sequence ID" value="NZ_LT615367.1"/>
</dbReference>
<dbReference type="PANTHER" id="PTHR43531:SF14">
    <property type="entry name" value="METHYL-ACCEPTING CHEMOTAXIS PROTEIN I-RELATED"/>
    <property type="match status" value="1"/>
</dbReference>
<reference evidence="16 17" key="1">
    <citation type="submission" date="2016-09" db="EMBL/GenBank/DDBJ databases">
        <authorList>
            <person name="Reverchon S."/>
            <person name="Nasser W."/>
            <person name="Leonard S."/>
            <person name="Brochier C."/>
            <person name="Duprey A."/>
        </authorList>
    </citation>
    <scope>NUCLEOTIDE SEQUENCE [LARGE SCALE GENOMIC DNA]</scope>
    <source>
        <strain evidence="16 17">174/2</strain>
    </source>
</reference>
<dbReference type="PRINTS" id="PR00260">
    <property type="entry name" value="CHEMTRNSDUCR"/>
</dbReference>
<evidence type="ECO:0000256" key="2">
    <source>
        <dbReference type="ARBA" id="ARBA00022475"/>
    </source>
</evidence>
<name>A0A375ACN8_9GAMM</name>